<feature type="domain" description="FlgD/Vpr Ig-like" evidence="3">
    <location>
        <begin position="495"/>
        <end position="556"/>
    </location>
</feature>
<dbReference type="Proteomes" id="UP000646776">
    <property type="component" value="Unassembled WGS sequence"/>
</dbReference>
<keyword evidence="1 2" id="KW-0732">Signal</keyword>
<comment type="caution">
    <text evidence="4">The sequence shown here is derived from an EMBL/GenBank/DDBJ whole genome shotgun (WGS) entry which is preliminary data.</text>
</comment>
<accession>A0A918HK98</accession>
<reference evidence="4" key="2">
    <citation type="submission" date="2020-09" db="EMBL/GenBank/DDBJ databases">
        <authorList>
            <person name="Sun Q."/>
            <person name="Ohkuma M."/>
        </authorList>
    </citation>
    <scope>NUCLEOTIDE SEQUENCE</scope>
    <source>
        <strain evidence="4">JCM 4125</strain>
    </source>
</reference>
<dbReference type="EMBL" id="BMSA01000021">
    <property type="protein sequence ID" value="GGT74936.1"/>
    <property type="molecule type" value="Genomic_DNA"/>
</dbReference>
<keyword evidence="5" id="KW-1185">Reference proteome</keyword>
<dbReference type="SUPFAM" id="SSF69318">
    <property type="entry name" value="Integrin alpha N-terminal domain"/>
    <property type="match status" value="1"/>
</dbReference>
<feature type="chain" id="PRO_5037771730" description="FlgD/Vpr Ig-like domain-containing protein" evidence="2">
    <location>
        <begin position="35"/>
        <end position="837"/>
    </location>
</feature>
<dbReference type="InterPro" id="IPR013517">
    <property type="entry name" value="FG-GAP"/>
</dbReference>
<sequence>MGRYALSRGRLAAAISSVALAVAGGAVLPSTAAAAPAVPWTTATAITGAAAHTAVQDVVTAADGSAVAVWNQFAGTSERKLYAAVRPAGADTWGTPTLLTTTPTEGGDAQLHASADGTVTAVWWELPESTSPGDGKNASRLVSSVLTADKSGWSTPVEIVGTDASWADGGIELAEAADGTLTVVWGNRTGTTVKPEVRVAVRSAEGTWSDPVRISTATADGADAALSPSVAVASDGTTVVTYLQHSGGIATLLSVSRAADATEWGAPVPVAGAYLSAGDPQLSAADDGSVSLTFSGTDESESRSILAATRAADGTWSSVETVTGTANLVETPEPLIAPDGDVTLVWVDWTTRFNTRTATRDADTGTWSAPQTLSTAYVPEQYDSAIGDDGTVHALWTQTGGGGRALVESVRDNGAWTTPAQLPGSASAYVQGRLSVAGDGTATAVWSGAASASAVSRLYGSRTAWPTLAVSGSTVPATAPLKGTTTADTAWAPVWQLSRPASSWSVTVTDRAGRTVRTLTGTTADGLKVAAHWNGRTTSGGYASNGPLTWTLSATQVGAASAVKLASGTVTVTGGAAAAHDFGGASATPDGTGDLLTLNSSGALSVQYGTGGGALSGKLTGTGWATTVKAVPVGDLSSDRCNDVLVRLSSGAVRLYKPACGGAVKPSTPYTTLATGGWNQYDVLTAPGDVTKDGRPDLIARNASTGAVYLYKGTSTGKLSSRVKLYDNWKTYRKVVGAGDLNGDGVGDLLAQDKANNLYRYFGTGKGTFGARVKLFAGWGASYNAVVGAGDLNRDGRVDLVARDTAGKLYRQYGDGKGSFGSRTQIGSGWGGYKTLS</sequence>
<evidence type="ECO:0000313" key="5">
    <source>
        <dbReference type="Proteomes" id="UP000646776"/>
    </source>
</evidence>
<dbReference type="PANTHER" id="PTHR44103">
    <property type="entry name" value="PROPROTEIN CONVERTASE P"/>
    <property type="match status" value="1"/>
</dbReference>
<dbReference type="Gene3D" id="2.60.40.4070">
    <property type="match status" value="1"/>
</dbReference>
<dbReference type="RefSeq" id="WP_229870714.1">
    <property type="nucleotide sequence ID" value="NZ_BMSA01000021.1"/>
</dbReference>
<protein>
    <recommendedName>
        <fullName evidence="3">FlgD/Vpr Ig-like domain-containing protein</fullName>
    </recommendedName>
</protein>
<reference evidence="4" key="1">
    <citation type="journal article" date="2014" name="Int. J. Syst. Evol. Microbiol.">
        <title>Complete genome sequence of Corynebacterium casei LMG S-19264T (=DSM 44701T), isolated from a smear-ripened cheese.</title>
        <authorList>
            <consortium name="US DOE Joint Genome Institute (JGI-PGF)"/>
            <person name="Walter F."/>
            <person name="Albersmeier A."/>
            <person name="Kalinowski J."/>
            <person name="Ruckert C."/>
        </authorList>
    </citation>
    <scope>NUCLEOTIDE SEQUENCE</scope>
    <source>
        <strain evidence="4">JCM 4125</strain>
    </source>
</reference>
<name>A0A918HK98_9ACTN</name>
<dbReference type="Gene3D" id="2.130.10.130">
    <property type="entry name" value="Integrin alpha, N-terminal"/>
    <property type="match status" value="1"/>
</dbReference>
<gene>
    <name evidence="4" type="ORF">GCM10010226_61210</name>
</gene>
<dbReference type="SUPFAM" id="SSF89372">
    <property type="entry name" value="Fucose-specific lectin"/>
    <property type="match status" value="1"/>
</dbReference>
<evidence type="ECO:0000313" key="4">
    <source>
        <dbReference type="EMBL" id="GGT74936.1"/>
    </source>
</evidence>
<dbReference type="Pfam" id="PF13517">
    <property type="entry name" value="FG-GAP_3"/>
    <property type="match status" value="1"/>
</dbReference>
<evidence type="ECO:0000259" key="3">
    <source>
        <dbReference type="Pfam" id="PF13860"/>
    </source>
</evidence>
<evidence type="ECO:0000256" key="1">
    <source>
        <dbReference type="ARBA" id="ARBA00022729"/>
    </source>
</evidence>
<proteinExistence type="predicted"/>
<dbReference type="PANTHER" id="PTHR44103:SF1">
    <property type="entry name" value="PROPROTEIN CONVERTASE P"/>
    <property type="match status" value="1"/>
</dbReference>
<dbReference type="InterPro" id="IPR028994">
    <property type="entry name" value="Integrin_alpha_N"/>
</dbReference>
<evidence type="ECO:0000256" key="2">
    <source>
        <dbReference type="SAM" id="SignalP"/>
    </source>
</evidence>
<dbReference type="Pfam" id="PF13860">
    <property type="entry name" value="FlgD_ig"/>
    <property type="match status" value="1"/>
</dbReference>
<dbReference type="AlphaFoldDB" id="A0A918HK98"/>
<feature type="signal peptide" evidence="2">
    <location>
        <begin position="1"/>
        <end position="34"/>
    </location>
</feature>
<organism evidence="4 5">
    <name type="scientific">Streptomyces phaeofaciens</name>
    <dbReference type="NCBI Taxonomy" id="68254"/>
    <lineage>
        <taxon>Bacteria</taxon>
        <taxon>Bacillati</taxon>
        <taxon>Actinomycetota</taxon>
        <taxon>Actinomycetes</taxon>
        <taxon>Kitasatosporales</taxon>
        <taxon>Streptomycetaceae</taxon>
        <taxon>Streptomyces</taxon>
    </lineage>
</organism>
<dbReference type="InterPro" id="IPR025965">
    <property type="entry name" value="FlgD/Vpr_Ig-like"/>
</dbReference>